<dbReference type="PANTHER" id="PTHR24960:SF79">
    <property type="entry name" value="PHOTOSYSTEM I IRON-SULFUR CENTER"/>
    <property type="match status" value="1"/>
</dbReference>
<dbReference type="AlphaFoldDB" id="C0Q9H7"/>
<evidence type="ECO:0000256" key="3">
    <source>
        <dbReference type="ARBA" id="ARBA00022485"/>
    </source>
</evidence>
<evidence type="ECO:0000259" key="7">
    <source>
        <dbReference type="PROSITE" id="PS51379"/>
    </source>
</evidence>
<dbReference type="InterPro" id="IPR019546">
    <property type="entry name" value="TAT_signal_bac_arc"/>
</dbReference>
<dbReference type="InterPro" id="IPR050157">
    <property type="entry name" value="PSI_iron-sulfur_center"/>
</dbReference>
<dbReference type="SUPFAM" id="SSF54862">
    <property type="entry name" value="4Fe-4S ferredoxins"/>
    <property type="match status" value="1"/>
</dbReference>
<feature type="domain" description="4Fe-4S ferredoxin-type" evidence="7">
    <location>
        <begin position="77"/>
        <end position="106"/>
    </location>
</feature>
<gene>
    <name evidence="8" type="primary">fdx5</name>
    <name evidence="8" type="ordered locus">HRM2_14320</name>
</gene>
<dbReference type="InterPro" id="IPR006311">
    <property type="entry name" value="TAT_signal"/>
</dbReference>
<dbReference type="PANTHER" id="PTHR24960">
    <property type="entry name" value="PHOTOSYSTEM I IRON-SULFUR CENTER-RELATED"/>
    <property type="match status" value="1"/>
</dbReference>
<evidence type="ECO:0000256" key="2">
    <source>
        <dbReference type="ARBA" id="ARBA00011771"/>
    </source>
</evidence>
<dbReference type="Proteomes" id="UP000000442">
    <property type="component" value="Chromosome"/>
</dbReference>
<comment type="subcellular location">
    <subcellularLocation>
        <location evidence="1">Cell envelope</location>
    </subcellularLocation>
</comment>
<dbReference type="PROSITE" id="PS51379">
    <property type="entry name" value="4FE4S_FER_2"/>
    <property type="match status" value="3"/>
</dbReference>
<keyword evidence="3" id="KW-0004">4Fe-4S</keyword>
<feature type="domain" description="4Fe-4S ferredoxin-type" evidence="7">
    <location>
        <begin position="37"/>
        <end position="69"/>
    </location>
</feature>
<accession>C0Q9H7</accession>
<keyword evidence="6" id="KW-0411">Iron-sulfur</keyword>
<proteinExistence type="predicted"/>
<evidence type="ECO:0000256" key="1">
    <source>
        <dbReference type="ARBA" id="ARBA00004196"/>
    </source>
</evidence>
<dbReference type="GO" id="GO:0046872">
    <property type="term" value="F:metal ion binding"/>
    <property type="evidence" value="ECO:0007669"/>
    <property type="project" value="UniProtKB-KW"/>
</dbReference>
<keyword evidence="5" id="KW-0408">Iron</keyword>
<keyword evidence="9" id="KW-1185">Reference proteome</keyword>
<dbReference type="Pfam" id="PF14697">
    <property type="entry name" value="Fer4_21"/>
    <property type="match status" value="1"/>
</dbReference>
<dbReference type="RefSeq" id="WP_015903328.1">
    <property type="nucleotide sequence ID" value="NC_012108.1"/>
</dbReference>
<evidence type="ECO:0000256" key="6">
    <source>
        <dbReference type="ARBA" id="ARBA00023014"/>
    </source>
</evidence>
<evidence type="ECO:0000313" key="9">
    <source>
        <dbReference type="Proteomes" id="UP000000442"/>
    </source>
</evidence>
<dbReference type="Gene3D" id="3.30.70.20">
    <property type="match status" value="2"/>
</dbReference>
<dbReference type="GO" id="GO:0051539">
    <property type="term" value="F:4 iron, 4 sulfur cluster binding"/>
    <property type="evidence" value="ECO:0007669"/>
    <property type="project" value="UniProtKB-KW"/>
</dbReference>
<dbReference type="InterPro" id="IPR017900">
    <property type="entry name" value="4Fe4S_Fe_S_CS"/>
</dbReference>
<organism evidence="8 9">
    <name type="scientific">Desulforapulum autotrophicum (strain ATCC 43914 / DSM 3382 / VKM B-1955 / HRM2)</name>
    <name type="common">Desulfobacterium autotrophicum</name>
    <dbReference type="NCBI Taxonomy" id="177437"/>
    <lineage>
        <taxon>Bacteria</taxon>
        <taxon>Pseudomonadati</taxon>
        <taxon>Thermodesulfobacteriota</taxon>
        <taxon>Desulfobacteria</taxon>
        <taxon>Desulfobacterales</taxon>
        <taxon>Desulfobacteraceae</taxon>
        <taxon>Desulforapulum</taxon>
    </lineage>
</organism>
<dbReference type="KEGG" id="dat:HRM2_14320"/>
<dbReference type="STRING" id="177437.HRM2_14320"/>
<name>C0Q9H7_DESAH</name>
<evidence type="ECO:0000313" key="8">
    <source>
        <dbReference type="EMBL" id="ACN14541.1"/>
    </source>
</evidence>
<protein>
    <submittedName>
        <fullName evidence="8">Fdx5</fullName>
    </submittedName>
</protein>
<evidence type="ECO:0000256" key="5">
    <source>
        <dbReference type="ARBA" id="ARBA00023004"/>
    </source>
</evidence>
<sequence>MENSRRNFIQFLAGAVVSGSVFTLFKVSPARALARPPAALVEDDFLRFCTRCHQCIDVCPADALFPASILDGIINIGTPVLDGPKCIMCMECVRICPTPAIKKIPKQEVVLGKAVINEDTCLAWQKKKRCKDCYRACKFKAIELKKRRYPEIIADKCNGCGLCVQRCPAVAGTIDIKYEAAERYPAGDAHFALCLEDRVAPYEFPPDDFGTWLKKRIEKIGKNHGLAIGTGED</sequence>
<keyword evidence="4" id="KW-0479">Metal-binding</keyword>
<dbReference type="HOGENOM" id="CLU_077329_0_0_7"/>
<dbReference type="EMBL" id="CP001087">
    <property type="protein sequence ID" value="ACN14541.1"/>
    <property type="molecule type" value="Genomic_DNA"/>
</dbReference>
<dbReference type="eggNOG" id="COG1149">
    <property type="taxonomic scope" value="Bacteria"/>
</dbReference>
<dbReference type="GO" id="GO:0030313">
    <property type="term" value="C:cell envelope"/>
    <property type="evidence" value="ECO:0007669"/>
    <property type="project" value="UniProtKB-SubCell"/>
</dbReference>
<evidence type="ECO:0000256" key="4">
    <source>
        <dbReference type="ARBA" id="ARBA00022723"/>
    </source>
</evidence>
<dbReference type="eggNOG" id="COG1143">
    <property type="taxonomic scope" value="Bacteria"/>
</dbReference>
<dbReference type="PROSITE" id="PS00198">
    <property type="entry name" value="4FE4S_FER_1"/>
    <property type="match status" value="2"/>
</dbReference>
<feature type="domain" description="4Fe-4S ferredoxin-type" evidence="7">
    <location>
        <begin position="148"/>
        <end position="179"/>
    </location>
</feature>
<reference evidence="8 9" key="1">
    <citation type="journal article" date="2009" name="Environ. Microbiol.">
        <title>Genome sequence of Desulfobacterium autotrophicum HRM2, a marine sulfate reducer oxidizing organic carbon completely to carbon dioxide.</title>
        <authorList>
            <person name="Strittmatter A.W."/>
            <person name="Liesegang H."/>
            <person name="Rabus R."/>
            <person name="Decker I."/>
            <person name="Amann J."/>
            <person name="Andres S."/>
            <person name="Henne A."/>
            <person name="Fricke W.F."/>
            <person name="Martinez-Arias R."/>
            <person name="Bartels D."/>
            <person name="Goesmann A."/>
            <person name="Krause L."/>
            <person name="Puehler A."/>
            <person name="Klenk H.P."/>
            <person name="Richter M."/>
            <person name="Schuler M."/>
            <person name="Gloeckner F.O."/>
            <person name="Meyerdierks A."/>
            <person name="Gottschalk G."/>
            <person name="Amann R."/>
        </authorList>
    </citation>
    <scope>NUCLEOTIDE SEQUENCE [LARGE SCALE GENOMIC DNA]</scope>
    <source>
        <strain evidence="9">ATCC 43914 / DSM 3382 / HRM2</strain>
    </source>
</reference>
<dbReference type="NCBIfam" id="TIGR01409">
    <property type="entry name" value="TAT_signal_seq"/>
    <property type="match status" value="1"/>
</dbReference>
<comment type="subunit">
    <text evidence="2">Heterodimer of a large and a small subunit.</text>
</comment>
<dbReference type="CDD" id="cd16373">
    <property type="entry name" value="DMSOR_beta_like"/>
    <property type="match status" value="1"/>
</dbReference>
<dbReference type="Pfam" id="PF13237">
    <property type="entry name" value="Fer4_10"/>
    <property type="match status" value="1"/>
</dbReference>
<dbReference type="PROSITE" id="PS51318">
    <property type="entry name" value="TAT"/>
    <property type="match status" value="1"/>
</dbReference>
<dbReference type="InterPro" id="IPR017896">
    <property type="entry name" value="4Fe4S_Fe-S-bd"/>
</dbReference>